<name>A0A2T3ARQ4_AMORE</name>
<dbReference type="SUPFAM" id="SSF82657">
    <property type="entry name" value="BolA-like"/>
    <property type="match status" value="1"/>
</dbReference>
<dbReference type="PANTHER" id="PTHR12735:SF27">
    <property type="entry name" value="BOLA-LIKE PROTEIN 2"/>
    <property type="match status" value="1"/>
</dbReference>
<dbReference type="InterPro" id="IPR045115">
    <property type="entry name" value="BOL2"/>
</dbReference>
<sequence length="89" mass="9689">MADASGITEASLRSKLLEALQATYVEIEDMSAGGCGQAFSAVIVSPQFEKKTALARNRLVNSALKSEIAAIHAWSSKCYTPDQWEKLRQ</sequence>
<dbReference type="AlphaFoldDB" id="A0A2T3ARQ4"/>
<dbReference type="InParanoid" id="A0A2T3ARQ4"/>
<feature type="non-terminal residue" evidence="2">
    <location>
        <position position="89"/>
    </location>
</feature>
<dbReference type="GO" id="GO:0051604">
    <property type="term" value="P:protein maturation"/>
    <property type="evidence" value="ECO:0007669"/>
    <property type="project" value="InterPro"/>
</dbReference>
<dbReference type="GO" id="GO:0051537">
    <property type="term" value="F:2 iron, 2 sulfur cluster binding"/>
    <property type="evidence" value="ECO:0007669"/>
    <property type="project" value="InterPro"/>
</dbReference>
<evidence type="ECO:0008006" key="4">
    <source>
        <dbReference type="Google" id="ProtNLM"/>
    </source>
</evidence>
<accession>A0A2T3ARQ4</accession>
<dbReference type="EMBL" id="KZ679017">
    <property type="protein sequence ID" value="PSS09051.1"/>
    <property type="molecule type" value="Genomic_DNA"/>
</dbReference>
<dbReference type="GO" id="GO:0005829">
    <property type="term" value="C:cytosol"/>
    <property type="evidence" value="ECO:0007669"/>
    <property type="project" value="TreeGrafter"/>
</dbReference>
<reference evidence="2 3" key="1">
    <citation type="journal article" date="2018" name="New Phytol.">
        <title>Comparative genomics and transcriptomics depict ericoid mycorrhizal fungi as versatile saprotrophs and plant mutualists.</title>
        <authorList>
            <person name="Martino E."/>
            <person name="Morin E."/>
            <person name="Grelet G.A."/>
            <person name="Kuo A."/>
            <person name="Kohler A."/>
            <person name="Daghino S."/>
            <person name="Barry K.W."/>
            <person name="Cichocki N."/>
            <person name="Clum A."/>
            <person name="Dockter R.B."/>
            <person name="Hainaut M."/>
            <person name="Kuo R.C."/>
            <person name="LaButti K."/>
            <person name="Lindahl B.D."/>
            <person name="Lindquist E.A."/>
            <person name="Lipzen A."/>
            <person name="Khouja H.R."/>
            <person name="Magnuson J."/>
            <person name="Murat C."/>
            <person name="Ohm R.A."/>
            <person name="Singer S.W."/>
            <person name="Spatafora J.W."/>
            <person name="Wang M."/>
            <person name="Veneault-Fourrey C."/>
            <person name="Henrissat B."/>
            <person name="Grigoriev I.V."/>
            <person name="Martin F.M."/>
            <person name="Perotto S."/>
        </authorList>
    </citation>
    <scope>NUCLEOTIDE SEQUENCE [LARGE SCALE GENOMIC DNA]</scope>
    <source>
        <strain evidence="2 3">ATCC 22711</strain>
    </source>
</reference>
<dbReference type="InterPro" id="IPR036065">
    <property type="entry name" value="BolA-like_sf"/>
</dbReference>
<gene>
    <name evidence="2" type="ORF">M430DRAFT_127892</name>
</gene>
<dbReference type="Gene3D" id="3.10.20.90">
    <property type="entry name" value="Phosphatidylinositol 3-kinase Catalytic Subunit, Chain A, domain 1"/>
    <property type="match status" value="1"/>
</dbReference>
<dbReference type="Pfam" id="PF01722">
    <property type="entry name" value="BolA"/>
    <property type="match status" value="1"/>
</dbReference>
<dbReference type="FunCoup" id="A0A2T3ARQ4">
    <property type="interactions" value="281"/>
</dbReference>
<keyword evidence="3" id="KW-1185">Reference proteome</keyword>
<dbReference type="PANTHER" id="PTHR12735">
    <property type="entry name" value="BOLA-LIKE PROTEIN-RELATED"/>
    <property type="match status" value="1"/>
</dbReference>
<dbReference type="Proteomes" id="UP000241818">
    <property type="component" value="Unassembled WGS sequence"/>
</dbReference>
<evidence type="ECO:0000313" key="3">
    <source>
        <dbReference type="Proteomes" id="UP000241818"/>
    </source>
</evidence>
<dbReference type="InterPro" id="IPR002634">
    <property type="entry name" value="BolA"/>
</dbReference>
<dbReference type="OrthoDB" id="4983at2759"/>
<dbReference type="STRING" id="857342.A0A2T3ARQ4"/>
<protein>
    <recommendedName>
        <fullName evidence="4">BolA-like protein</fullName>
    </recommendedName>
</protein>
<evidence type="ECO:0000313" key="2">
    <source>
        <dbReference type="EMBL" id="PSS09051.1"/>
    </source>
</evidence>
<evidence type="ECO:0000256" key="1">
    <source>
        <dbReference type="RuleBase" id="RU003860"/>
    </source>
</evidence>
<dbReference type="GO" id="GO:0005634">
    <property type="term" value="C:nucleus"/>
    <property type="evidence" value="ECO:0007669"/>
    <property type="project" value="TreeGrafter"/>
</dbReference>
<dbReference type="PIRSF" id="PIRSF003113">
    <property type="entry name" value="BolA"/>
    <property type="match status" value="1"/>
</dbReference>
<comment type="similarity">
    <text evidence="1">Belongs to the BolA/IbaG family.</text>
</comment>
<dbReference type="RefSeq" id="XP_024717349.1">
    <property type="nucleotide sequence ID" value="XM_024862043.1"/>
</dbReference>
<dbReference type="GO" id="GO:0006879">
    <property type="term" value="P:intracellular iron ion homeostasis"/>
    <property type="evidence" value="ECO:0007669"/>
    <property type="project" value="InterPro"/>
</dbReference>
<proteinExistence type="inferred from homology"/>
<dbReference type="GeneID" id="36570124"/>
<organism evidence="2 3">
    <name type="scientific">Amorphotheca resinae ATCC 22711</name>
    <dbReference type="NCBI Taxonomy" id="857342"/>
    <lineage>
        <taxon>Eukaryota</taxon>
        <taxon>Fungi</taxon>
        <taxon>Dikarya</taxon>
        <taxon>Ascomycota</taxon>
        <taxon>Pezizomycotina</taxon>
        <taxon>Leotiomycetes</taxon>
        <taxon>Helotiales</taxon>
        <taxon>Amorphothecaceae</taxon>
        <taxon>Amorphotheca</taxon>
    </lineage>
</organism>